<dbReference type="VEuPathDB" id="VectorBase:ISCW009033"/>
<dbReference type="VEuPathDB" id="VectorBase:ISCI009033"/>
<gene>
    <name evidence="3" type="ORF">IscW_ISCW009033</name>
</gene>
<sequence length="152" mass="17550">MSNVHAFYQVFCFIKLIQLYFLLSYALYFFFFNFSERRMNPRFPEVGAESSGREGPAPRPRVNRTSIVERIGVGQPDVGFIGVDFEVIVVPELNETRRRNASRRSSMKHRFLPRNRSAYVVLDTYPVQMSEDSNGRGFGSQSMNSAAYEELQ</sequence>
<evidence type="ECO:0000313" key="3">
    <source>
        <dbReference type="EMBL" id="EEC13304.1"/>
    </source>
</evidence>
<dbReference type="EMBL" id="ABJB010991575">
    <property type="status" value="NOT_ANNOTATED_CDS"/>
    <property type="molecule type" value="Genomic_DNA"/>
</dbReference>
<feature type="transmembrane region" description="Helical" evidence="2">
    <location>
        <begin position="6"/>
        <end position="32"/>
    </location>
</feature>
<dbReference type="InParanoid" id="B7Q382"/>
<dbReference type="EMBL" id="ABJB011071880">
    <property type="status" value="NOT_ANNOTATED_CDS"/>
    <property type="molecule type" value="Genomic_DNA"/>
</dbReference>
<dbReference type="PaxDb" id="6945-B7Q382"/>
<name>B7Q382_IXOSC</name>
<feature type="region of interest" description="Disordered" evidence="1">
    <location>
        <begin position="131"/>
        <end position="152"/>
    </location>
</feature>
<reference evidence="3 5" key="1">
    <citation type="submission" date="2008-03" db="EMBL/GenBank/DDBJ databases">
        <title>Annotation of Ixodes scapularis.</title>
        <authorList>
            <consortium name="Ixodes scapularis Genome Project Consortium"/>
            <person name="Caler E."/>
            <person name="Hannick L.I."/>
            <person name="Bidwell S."/>
            <person name="Joardar V."/>
            <person name="Thiagarajan M."/>
            <person name="Amedeo P."/>
            <person name="Galinsky K.J."/>
            <person name="Schobel S."/>
            <person name="Inman J."/>
            <person name="Hostetler J."/>
            <person name="Miller J."/>
            <person name="Hammond M."/>
            <person name="Megy K."/>
            <person name="Lawson D."/>
            <person name="Kodira C."/>
            <person name="Sutton G."/>
            <person name="Meyer J."/>
            <person name="Hill C.A."/>
            <person name="Birren B."/>
            <person name="Nene V."/>
            <person name="Collins F."/>
            <person name="Alarcon-Chaidez F."/>
            <person name="Wikel S."/>
            <person name="Strausberg R."/>
        </authorList>
    </citation>
    <scope>NUCLEOTIDE SEQUENCE [LARGE SCALE GENOMIC DNA]</scope>
    <source>
        <strain evidence="5">Wikel</strain>
        <strain evidence="3">Wikel colony</strain>
    </source>
</reference>
<evidence type="ECO:0000313" key="5">
    <source>
        <dbReference type="Proteomes" id="UP000001555"/>
    </source>
</evidence>
<accession>B7Q382</accession>
<proteinExistence type="predicted"/>
<dbReference type="EMBL" id="ABJB010989406">
    <property type="status" value="NOT_ANNOTATED_CDS"/>
    <property type="molecule type" value="Genomic_DNA"/>
</dbReference>
<keyword evidence="2" id="KW-0472">Membrane</keyword>
<keyword evidence="2" id="KW-0812">Transmembrane</keyword>
<evidence type="ECO:0000313" key="4">
    <source>
        <dbReference type="EnsemblMetazoa" id="ISCW009033-PA"/>
    </source>
</evidence>
<evidence type="ECO:0000256" key="2">
    <source>
        <dbReference type="SAM" id="Phobius"/>
    </source>
</evidence>
<protein>
    <submittedName>
        <fullName evidence="3 4">Uncharacterized protein</fullName>
    </submittedName>
</protein>
<keyword evidence="2" id="KW-1133">Transmembrane helix</keyword>
<keyword evidence="5" id="KW-1185">Reference proteome</keyword>
<evidence type="ECO:0000256" key="1">
    <source>
        <dbReference type="SAM" id="MobiDB-lite"/>
    </source>
</evidence>
<dbReference type="AlphaFoldDB" id="B7Q382"/>
<dbReference type="Proteomes" id="UP000001555">
    <property type="component" value="Unassembled WGS sequence"/>
</dbReference>
<dbReference type="EMBL" id="ABJB011018500">
    <property type="status" value="NOT_ANNOTATED_CDS"/>
    <property type="molecule type" value="Genomic_DNA"/>
</dbReference>
<organism>
    <name type="scientific">Ixodes scapularis</name>
    <name type="common">Black-legged tick</name>
    <name type="synonym">Deer tick</name>
    <dbReference type="NCBI Taxonomy" id="6945"/>
    <lineage>
        <taxon>Eukaryota</taxon>
        <taxon>Metazoa</taxon>
        <taxon>Ecdysozoa</taxon>
        <taxon>Arthropoda</taxon>
        <taxon>Chelicerata</taxon>
        <taxon>Arachnida</taxon>
        <taxon>Acari</taxon>
        <taxon>Parasitiformes</taxon>
        <taxon>Ixodida</taxon>
        <taxon>Ixodoidea</taxon>
        <taxon>Ixodidae</taxon>
        <taxon>Ixodinae</taxon>
        <taxon>Ixodes</taxon>
    </lineage>
</organism>
<dbReference type="EnsemblMetazoa" id="ISCW009033-RA">
    <property type="protein sequence ID" value="ISCW009033-PA"/>
    <property type="gene ID" value="ISCW009033"/>
</dbReference>
<dbReference type="EMBL" id="DS847994">
    <property type="protein sequence ID" value="EEC13304.1"/>
    <property type="molecule type" value="Genomic_DNA"/>
</dbReference>
<dbReference type="EMBL" id="ABJB010127206">
    <property type="status" value="NOT_ANNOTATED_CDS"/>
    <property type="molecule type" value="Genomic_DNA"/>
</dbReference>
<dbReference type="HOGENOM" id="CLU_1724349_0_0_1"/>
<reference evidence="4" key="2">
    <citation type="submission" date="2020-05" db="UniProtKB">
        <authorList>
            <consortium name="EnsemblMetazoa"/>
        </authorList>
    </citation>
    <scope>IDENTIFICATION</scope>
    <source>
        <strain evidence="4">wikel</strain>
    </source>
</reference>